<gene>
    <name evidence="3" type="ORF">J1902_16085</name>
</gene>
<feature type="region of interest" description="Disordered" evidence="1">
    <location>
        <begin position="21"/>
        <end position="54"/>
    </location>
</feature>
<name>A0A939HLC4_9MICC</name>
<dbReference type="EMBL" id="JAFNLL010000047">
    <property type="protein sequence ID" value="MBO1269465.1"/>
    <property type="molecule type" value="Genomic_DNA"/>
</dbReference>
<dbReference type="AlphaFoldDB" id="A0A939HLC4"/>
<organism evidence="3 4">
    <name type="scientific">Arthrobacter cavernae</name>
    <dbReference type="NCBI Taxonomy" id="2817681"/>
    <lineage>
        <taxon>Bacteria</taxon>
        <taxon>Bacillati</taxon>
        <taxon>Actinomycetota</taxon>
        <taxon>Actinomycetes</taxon>
        <taxon>Micrococcales</taxon>
        <taxon>Micrococcaceae</taxon>
        <taxon>Arthrobacter</taxon>
    </lineage>
</organism>
<feature type="domain" description="ParB-like C-terminal" evidence="2">
    <location>
        <begin position="4"/>
        <end position="26"/>
    </location>
</feature>
<reference evidence="3" key="1">
    <citation type="submission" date="2021-03" db="EMBL/GenBank/DDBJ databases">
        <title>A new species, PO-11, isolated from a karst cave deposit.</title>
        <authorList>
            <person name="Zhaoxiaoyong W."/>
        </authorList>
    </citation>
    <scope>NUCLEOTIDE SEQUENCE</scope>
    <source>
        <strain evidence="3">PO-11</strain>
    </source>
</reference>
<keyword evidence="4" id="KW-1185">Reference proteome</keyword>
<sequence>MTELIEAATLREVKRLQRKHNNGRTWDGVPAGALRPGRRTREESRHRNENRQAK</sequence>
<dbReference type="Gene3D" id="6.10.180.30">
    <property type="match status" value="1"/>
</dbReference>
<comment type="caution">
    <text evidence="3">The sequence shown here is derived from an EMBL/GenBank/DDBJ whole genome shotgun (WGS) entry which is preliminary data.</text>
</comment>
<protein>
    <recommendedName>
        <fullName evidence="2">ParB-like C-terminal domain-containing protein</fullName>
    </recommendedName>
</protein>
<evidence type="ECO:0000313" key="4">
    <source>
        <dbReference type="Proteomes" id="UP000664164"/>
    </source>
</evidence>
<evidence type="ECO:0000259" key="2">
    <source>
        <dbReference type="Pfam" id="PF18064"/>
    </source>
</evidence>
<feature type="compositionally biased region" description="Basic and acidic residues" evidence="1">
    <location>
        <begin position="39"/>
        <end position="54"/>
    </location>
</feature>
<dbReference type="Pfam" id="PF18064">
    <property type="entry name" value="CB_ParB_C"/>
    <property type="match status" value="1"/>
</dbReference>
<dbReference type="InterPro" id="IPR040851">
    <property type="entry name" value="ParB-like_C"/>
</dbReference>
<dbReference type="Proteomes" id="UP000664164">
    <property type="component" value="Unassembled WGS sequence"/>
</dbReference>
<proteinExistence type="predicted"/>
<accession>A0A939HLC4</accession>
<dbReference type="RefSeq" id="WP_207617370.1">
    <property type="nucleotide sequence ID" value="NZ_JAFNLL010000047.1"/>
</dbReference>
<evidence type="ECO:0000256" key="1">
    <source>
        <dbReference type="SAM" id="MobiDB-lite"/>
    </source>
</evidence>
<evidence type="ECO:0000313" key="3">
    <source>
        <dbReference type="EMBL" id="MBO1269465.1"/>
    </source>
</evidence>